<feature type="domain" description="MIR" evidence="28">
    <location>
        <begin position="147"/>
        <end position="207"/>
    </location>
</feature>
<dbReference type="InterPro" id="IPR036300">
    <property type="entry name" value="MIR_dom_sf"/>
</dbReference>
<dbReference type="Pfam" id="PF02815">
    <property type="entry name" value="MIR"/>
    <property type="match status" value="1"/>
</dbReference>
<evidence type="ECO:0000256" key="12">
    <source>
        <dbReference type="ARBA" id="ARBA00022737"/>
    </source>
</evidence>
<sequence>MRLSTKVEIDYLQSLIFVLSLLTRFWCLEKPRHVVFDEIVFGKHVSMYVKRQFYFESNPPFPTMLVALSAVFGGYNGEFDYDTIGQVLKIDWIFWQALMGISAGLAIGLILIHLMILNKSGPHDHKMSLAFQSTLLDGVIKFDKGQPTKIAYGSQITLRNSENNCWLHSHKDRYPIKYSDSRGSSHQQQITCYEFQDVNNWWIVKKPGSSSLFAKNKLEILKNGDPFQLVHLFTGKFLNSHNVAGPVTPTNQEVSGYIDYNISMPAYNIWNLESSNFNWEAITSTSRLIHNKTNTFLRITGQRLPDWGFRQLEVTTVKNRMESYISWNVENHIYNFEPEGFSGNQYDYLKSQLRNPNLQTKSDRSQSGKVSLWQKYIELQTKMIFPEDKKMIEHRYTSYPLYWMFCERNIPYWYDSGSKIGKYLTRMSKRAQRKRKVSVKDEPEVIKKVVTSENLSSEEEEETSGILKIMKAPFYDIDCKELSRALLGKILVKKIDCNRHLEGKIVETEAYIGGPDKASHSYNGKKTPRTEAMFMKPGTAYVYNIYGAYCCFNISSKGEGAAVLIRAIEPLQGLDEMRQNRKNHKKASAKLLKPKEICNGPSKLTLALNITKDNTNKLNLSDPDGDIYIIDDDESKFDIVVCPRIGLKNIEKEWADKPYRYYIKDNPFVSIRNKECEKLIEKSN</sequence>
<evidence type="ECO:0000256" key="20">
    <source>
        <dbReference type="ARBA" id="ARBA00045085"/>
    </source>
</evidence>
<evidence type="ECO:0000256" key="4">
    <source>
        <dbReference type="ARBA" id="ARBA00004922"/>
    </source>
</evidence>
<dbReference type="PANTHER" id="PTHR10050">
    <property type="entry name" value="DOLICHYL-PHOSPHATE-MANNOSE--PROTEIN MANNOSYLTRANSFERASE"/>
    <property type="match status" value="1"/>
</dbReference>
<evidence type="ECO:0000256" key="8">
    <source>
        <dbReference type="ARBA" id="ARBA00012839"/>
    </source>
</evidence>
<dbReference type="InterPro" id="IPR027005">
    <property type="entry name" value="PMT-like"/>
</dbReference>
<feature type="transmembrane region" description="Helical" evidence="27">
    <location>
        <begin position="92"/>
        <end position="117"/>
    </location>
</feature>
<dbReference type="EMBL" id="CAJFCJ010000002">
    <property type="protein sequence ID" value="CAD5112555.1"/>
    <property type="molecule type" value="Genomic_DNA"/>
</dbReference>
<evidence type="ECO:0000256" key="13">
    <source>
        <dbReference type="ARBA" id="ARBA00022763"/>
    </source>
</evidence>
<dbReference type="InterPro" id="IPR003180">
    <property type="entry name" value="MPG"/>
</dbReference>
<evidence type="ECO:0000256" key="10">
    <source>
        <dbReference type="ARBA" id="ARBA00022679"/>
    </source>
</evidence>
<evidence type="ECO:0000256" key="9">
    <source>
        <dbReference type="ARBA" id="ARBA00022676"/>
    </source>
</evidence>
<accession>A0A7I8VDF8</accession>
<evidence type="ECO:0000256" key="26">
    <source>
        <dbReference type="ARBA" id="ARBA00082988"/>
    </source>
</evidence>
<dbReference type="FunFam" id="3.10.300.10:FF:000001">
    <property type="entry name" value="Putative 3-methyladenine DNA glycosylase"/>
    <property type="match status" value="1"/>
</dbReference>
<keyword evidence="15" id="KW-0256">Endoplasmic reticulum</keyword>
<comment type="similarity">
    <text evidence="6">Belongs to the DNA glycosylase MPG family.</text>
</comment>
<dbReference type="GO" id="GO:0003905">
    <property type="term" value="F:alkylbase DNA N-glycosylase activity"/>
    <property type="evidence" value="ECO:0007669"/>
    <property type="project" value="UniProtKB-EC"/>
</dbReference>
<evidence type="ECO:0000256" key="2">
    <source>
        <dbReference type="ARBA" id="ARBA00002421"/>
    </source>
</evidence>
<dbReference type="Pfam" id="PF02366">
    <property type="entry name" value="PMT"/>
    <property type="match status" value="1"/>
</dbReference>
<evidence type="ECO:0000256" key="1">
    <source>
        <dbReference type="ARBA" id="ARBA00000086"/>
    </source>
</evidence>
<dbReference type="FunFam" id="2.80.10.50:FF:000012">
    <property type="entry name" value="Protein O-mannosyl-transferase 1"/>
    <property type="match status" value="1"/>
</dbReference>
<dbReference type="InterPro" id="IPR003342">
    <property type="entry name" value="ArnT-like_N"/>
</dbReference>
<dbReference type="InterPro" id="IPR016093">
    <property type="entry name" value="MIR_motif"/>
</dbReference>
<dbReference type="NCBIfam" id="TIGR00567">
    <property type="entry name" value="3mg"/>
    <property type="match status" value="1"/>
</dbReference>
<dbReference type="PROSITE" id="PS50919">
    <property type="entry name" value="MIR"/>
    <property type="match status" value="3"/>
</dbReference>
<evidence type="ECO:0000256" key="27">
    <source>
        <dbReference type="SAM" id="Phobius"/>
    </source>
</evidence>
<dbReference type="GO" id="GO:0003677">
    <property type="term" value="F:DNA binding"/>
    <property type="evidence" value="ECO:0007669"/>
    <property type="project" value="InterPro"/>
</dbReference>
<dbReference type="AlphaFoldDB" id="A0A7I8VDF8"/>
<keyword evidence="14" id="KW-0378">Hydrolase</keyword>
<keyword evidence="30" id="KW-1185">Reference proteome</keyword>
<evidence type="ECO:0000256" key="19">
    <source>
        <dbReference type="ARBA" id="ARBA00033426"/>
    </source>
</evidence>
<feature type="domain" description="MIR" evidence="28">
    <location>
        <begin position="274"/>
        <end position="332"/>
    </location>
</feature>
<evidence type="ECO:0000256" key="21">
    <source>
        <dbReference type="ARBA" id="ARBA00045102"/>
    </source>
</evidence>
<dbReference type="InterPro" id="IPR036995">
    <property type="entry name" value="MPG_sf"/>
</dbReference>
<dbReference type="UniPathway" id="UPA00378"/>
<evidence type="ECO:0000313" key="29">
    <source>
        <dbReference type="EMBL" id="CAD5112555.1"/>
    </source>
</evidence>
<dbReference type="SUPFAM" id="SSF50486">
    <property type="entry name" value="FMT C-terminal domain-like"/>
    <property type="match status" value="1"/>
</dbReference>
<dbReference type="EC" id="3.2.2.21" evidence="7"/>
<evidence type="ECO:0000256" key="6">
    <source>
        <dbReference type="ARBA" id="ARBA00009232"/>
    </source>
</evidence>
<dbReference type="GO" id="GO:0006284">
    <property type="term" value="P:base-excision repair"/>
    <property type="evidence" value="ECO:0007669"/>
    <property type="project" value="InterPro"/>
</dbReference>
<evidence type="ECO:0000256" key="16">
    <source>
        <dbReference type="ARBA" id="ARBA00022989"/>
    </source>
</evidence>
<keyword evidence="17 27" id="KW-0472">Membrane</keyword>
<comment type="pathway">
    <text evidence="4">Protein modification; protein glycosylation.</text>
</comment>
<evidence type="ECO:0000259" key="28">
    <source>
        <dbReference type="PROSITE" id="PS50919"/>
    </source>
</evidence>
<keyword evidence="9" id="KW-0328">Glycosyltransferase</keyword>
<evidence type="ECO:0000313" key="30">
    <source>
        <dbReference type="Proteomes" id="UP000549394"/>
    </source>
</evidence>
<evidence type="ECO:0000256" key="18">
    <source>
        <dbReference type="ARBA" id="ARBA00023204"/>
    </source>
</evidence>
<dbReference type="GO" id="GO:0004169">
    <property type="term" value="F:dolichyl-phosphate-mannose-protein mannosyltransferase activity"/>
    <property type="evidence" value="ECO:0007669"/>
    <property type="project" value="UniProtKB-EC"/>
</dbReference>
<dbReference type="GO" id="GO:0005789">
    <property type="term" value="C:endoplasmic reticulum membrane"/>
    <property type="evidence" value="ECO:0007669"/>
    <property type="project" value="UniProtKB-SubCell"/>
</dbReference>
<dbReference type="Pfam" id="PF02245">
    <property type="entry name" value="Pur_DNA_glyco"/>
    <property type="match status" value="1"/>
</dbReference>
<gene>
    <name evidence="29" type="ORF">DGYR_LOCUS1677</name>
</gene>
<evidence type="ECO:0000256" key="15">
    <source>
        <dbReference type="ARBA" id="ARBA00022824"/>
    </source>
</evidence>
<dbReference type="Gene3D" id="3.10.300.10">
    <property type="entry name" value="Methylpurine-DNA glycosylase (MPG)"/>
    <property type="match status" value="1"/>
</dbReference>
<dbReference type="EC" id="2.4.1.109" evidence="8"/>
<evidence type="ECO:0000256" key="24">
    <source>
        <dbReference type="ARBA" id="ARBA00076879"/>
    </source>
</evidence>
<evidence type="ECO:0000256" key="22">
    <source>
        <dbReference type="ARBA" id="ARBA00066187"/>
    </source>
</evidence>
<dbReference type="OrthoDB" id="6353017at2759"/>
<comment type="function">
    <text evidence="2">Hydrolysis of the deoxyribose N-glycosidic bond to excise 3-methyladenine, and 7-methylguanine from the damaged DNA polymer formed by alkylation lesions.</text>
</comment>
<reference evidence="29 30" key="1">
    <citation type="submission" date="2020-08" db="EMBL/GenBank/DDBJ databases">
        <authorList>
            <person name="Hejnol A."/>
        </authorList>
    </citation>
    <scope>NUCLEOTIDE SEQUENCE [LARGE SCALE GENOMIC DNA]</scope>
</reference>
<keyword evidence="18" id="KW-0234">DNA repair</keyword>
<evidence type="ECO:0000256" key="25">
    <source>
        <dbReference type="ARBA" id="ARBA00078171"/>
    </source>
</evidence>
<comment type="similarity">
    <text evidence="5">Belongs to the glycosyltransferase 39 family.</text>
</comment>
<dbReference type="Gene3D" id="2.80.10.50">
    <property type="match status" value="1"/>
</dbReference>
<keyword evidence="16 27" id="KW-1133">Transmembrane helix</keyword>
<feature type="domain" description="MIR" evidence="28">
    <location>
        <begin position="218"/>
        <end position="275"/>
    </location>
</feature>
<evidence type="ECO:0000256" key="3">
    <source>
        <dbReference type="ARBA" id="ARBA00004477"/>
    </source>
</evidence>
<dbReference type="SUPFAM" id="SSF82109">
    <property type="entry name" value="MIR domain"/>
    <property type="match status" value="1"/>
</dbReference>
<comment type="catalytic activity">
    <reaction evidence="20">
        <text>a di-trans,poly-cis-dolichyl beta-D-mannosyl phosphate + L-threonyl-[protein] = 3-O-(alpha-D-mannosyl)-L-threonyl-[protein] + a di-trans,poly-cis-dolichyl phosphate + H(+)</text>
        <dbReference type="Rhea" id="RHEA:53396"/>
        <dbReference type="Rhea" id="RHEA-COMP:11060"/>
        <dbReference type="Rhea" id="RHEA-COMP:13547"/>
        <dbReference type="Rhea" id="RHEA-COMP:19498"/>
        <dbReference type="Rhea" id="RHEA-COMP:19501"/>
        <dbReference type="ChEBI" id="CHEBI:15378"/>
        <dbReference type="ChEBI" id="CHEBI:30013"/>
        <dbReference type="ChEBI" id="CHEBI:57683"/>
        <dbReference type="ChEBI" id="CHEBI:58211"/>
        <dbReference type="ChEBI" id="CHEBI:137323"/>
        <dbReference type="EC" id="2.4.1.109"/>
    </reaction>
</comment>
<keyword evidence="12" id="KW-0677">Repeat</keyword>
<comment type="catalytic activity">
    <reaction evidence="21">
        <text>a di-trans,poly-cis-dolichyl beta-D-mannosyl phosphate + L-seryl-[protein] = 3-O-(alpha-D-mannosyl)-L-seryl-[protein] + a di-trans,poly-cis-dolichyl phosphate + H(+)</text>
        <dbReference type="Rhea" id="RHEA:17377"/>
        <dbReference type="Rhea" id="RHEA-COMP:9863"/>
        <dbReference type="Rhea" id="RHEA-COMP:13546"/>
        <dbReference type="Rhea" id="RHEA-COMP:19498"/>
        <dbReference type="Rhea" id="RHEA-COMP:19501"/>
        <dbReference type="ChEBI" id="CHEBI:15378"/>
        <dbReference type="ChEBI" id="CHEBI:29999"/>
        <dbReference type="ChEBI" id="CHEBI:57683"/>
        <dbReference type="ChEBI" id="CHEBI:58211"/>
        <dbReference type="ChEBI" id="CHEBI:137321"/>
        <dbReference type="EC" id="2.4.1.109"/>
    </reaction>
</comment>
<dbReference type="InterPro" id="IPR011034">
    <property type="entry name" value="Formyl_transferase-like_C_sf"/>
</dbReference>
<name>A0A7I8VDF8_9ANNE</name>
<evidence type="ECO:0000256" key="7">
    <source>
        <dbReference type="ARBA" id="ARBA00012000"/>
    </source>
</evidence>
<protein>
    <recommendedName>
        <fullName evidence="23">DNA-3-methyladenine glycosylase</fullName>
        <ecNumber evidence="8">2.4.1.109</ecNumber>
        <ecNumber evidence="7">3.2.2.21</ecNumber>
    </recommendedName>
    <alternativeName>
        <fullName evidence="24">3-alkyladenine DNA glycosylase</fullName>
    </alternativeName>
    <alternativeName>
        <fullName evidence="19">3-methyladenine DNA glycosidase</fullName>
    </alternativeName>
    <alternativeName>
        <fullName evidence="26">ADPG</fullName>
    </alternativeName>
    <alternativeName>
        <fullName evidence="25">N-methylpurine-DNA glycosylase</fullName>
    </alternativeName>
</protein>
<evidence type="ECO:0000256" key="23">
    <source>
        <dbReference type="ARBA" id="ARBA00068926"/>
    </source>
</evidence>
<dbReference type="CDD" id="cd00540">
    <property type="entry name" value="AAG"/>
    <property type="match status" value="1"/>
</dbReference>
<dbReference type="HAMAP" id="MF_00527">
    <property type="entry name" value="3MGH"/>
    <property type="match status" value="1"/>
</dbReference>
<proteinExistence type="inferred from homology"/>
<keyword evidence="13" id="KW-0227">DNA damage</keyword>
<comment type="subcellular location">
    <subcellularLocation>
        <location evidence="3">Endoplasmic reticulum membrane</location>
        <topology evidence="3">Multi-pass membrane protein</topology>
    </subcellularLocation>
</comment>
<evidence type="ECO:0000256" key="14">
    <source>
        <dbReference type="ARBA" id="ARBA00022801"/>
    </source>
</evidence>
<organism evidence="29 30">
    <name type="scientific">Dimorphilus gyrociliatus</name>
    <dbReference type="NCBI Taxonomy" id="2664684"/>
    <lineage>
        <taxon>Eukaryota</taxon>
        <taxon>Metazoa</taxon>
        <taxon>Spiralia</taxon>
        <taxon>Lophotrochozoa</taxon>
        <taxon>Annelida</taxon>
        <taxon>Polychaeta</taxon>
        <taxon>Polychaeta incertae sedis</taxon>
        <taxon>Dinophilidae</taxon>
        <taxon>Dimorphilus</taxon>
    </lineage>
</organism>
<comment type="caution">
    <text evidence="29">The sequence shown here is derived from an EMBL/GenBank/DDBJ whole genome shotgun (WGS) entry which is preliminary data.</text>
</comment>
<dbReference type="SMART" id="SM00472">
    <property type="entry name" value="MIR"/>
    <property type="match status" value="3"/>
</dbReference>
<comment type="subunit">
    <text evidence="22">Binds MBD1. Binds SSBP1.</text>
</comment>
<dbReference type="CDD" id="cd23281">
    <property type="entry name" value="beta-trefoil_MIR_POMT1"/>
    <property type="match status" value="1"/>
</dbReference>
<keyword evidence="10" id="KW-0808">Transferase</keyword>
<evidence type="ECO:0000256" key="17">
    <source>
        <dbReference type="ARBA" id="ARBA00023136"/>
    </source>
</evidence>
<comment type="catalytic activity">
    <reaction evidence="1">
        <text>Hydrolysis of alkylated DNA, releasing 3-methyladenine, 3-methylguanine, 7-methylguanine and 7-methyladenine.</text>
        <dbReference type="EC" id="3.2.2.21"/>
    </reaction>
</comment>
<evidence type="ECO:0000256" key="5">
    <source>
        <dbReference type="ARBA" id="ARBA00007222"/>
    </source>
</evidence>
<dbReference type="PANTHER" id="PTHR10050:SF51">
    <property type="entry name" value="PROTEIN O-MANNOSYL-TRANSFERASE 1"/>
    <property type="match status" value="1"/>
</dbReference>
<keyword evidence="11 27" id="KW-0812">Transmembrane</keyword>
<dbReference type="Proteomes" id="UP000549394">
    <property type="component" value="Unassembled WGS sequence"/>
</dbReference>
<evidence type="ECO:0000256" key="11">
    <source>
        <dbReference type="ARBA" id="ARBA00022692"/>
    </source>
</evidence>